<organism evidence="2 3">
    <name type="scientific">Blautia producta</name>
    <dbReference type="NCBI Taxonomy" id="33035"/>
    <lineage>
        <taxon>Bacteria</taxon>
        <taxon>Bacillati</taxon>
        <taxon>Bacillota</taxon>
        <taxon>Clostridia</taxon>
        <taxon>Lachnospirales</taxon>
        <taxon>Lachnospiraceae</taxon>
        <taxon>Blautia</taxon>
    </lineage>
</organism>
<evidence type="ECO:0000256" key="1">
    <source>
        <dbReference type="SAM" id="Phobius"/>
    </source>
</evidence>
<feature type="transmembrane region" description="Helical" evidence="1">
    <location>
        <begin position="15"/>
        <end position="37"/>
    </location>
</feature>
<name>A0A4P6LVI1_9FIRM</name>
<evidence type="ECO:0000313" key="3">
    <source>
        <dbReference type="Proteomes" id="UP000289794"/>
    </source>
</evidence>
<keyword evidence="1" id="KW-1133">Transmembrane helix</keyword>
<evidence type="ECO:0008006" key="4">
    <source>
        <dbReference type="Google" id="ProtNLM"/>
    </source>
</evidence>
<dbReference type="EMBL" id="CP035945">
    <property type="protein sequence ID" value="QBE95180.1"/>
    <property type="molecule type" value="Genomic_DNA"/>
</dbReference>
<dbReference type="Proteomes" id="UP000289794">
    <property type="component" value="Chromosome"/>
</dbReference>
<reference evidence="2 3" key="1">
    <citation type="submission" date="2019-01" db="EMBL/GenBank/DDBJ databases">
        <title>PMF-metabolizing Aryl O-demethylase.</title>
        <authorList>
            <person name="Kim M."/>
        </authorList>
    </citation>
    <scope>NUCLEOTIDE SEQUENCE [LARGE SCALE GENOMIC DNA]</scope>
    <source>
        <strain evidence="2 3">PMF1</strain>
    </source>
</reference>
<keyword evidence="1" id="KW-0812">Transmembrane</keyword>
<protein>
    <recommendedName>
        <fullName evidence="4">ABC transporter permease</fullName>
    </recommendedName>
</protein>
<gene>
    <name evidence="2" type="ORF">PMF13cell1_00683</name>
</gene>
<sequence>MNRLKEKFNLNITNIMLRLSVTFIIVCVIGLVISPYVSRKMKDNNYLFSNKSDMALFERGLESKDIPYKKISDTTISIPADWNDLGETVYQDCFD</sequence>
<dbReference type="AlphaFoldDB" id="A0A4P6LVI1"/>
<evidence type="ECO:0000313" key="2">
    <source>
        <dbReference type="EMBL" id="QBE95180.1"/>
    </source>
</evidence>
<dbReference type="KEGG" id="bpro:PMF13cell1_00683"/>
<accession>A0A4P6LVI1</accession>
<keyword evidence="1" id="KW-0472">Membrane</keyword>
<dbReference type="RefSeq" id="WP_130179809.1">
    <property type="nucleotide sequence ID" value="NZ_CP035945.1"/>
</dbReference>
<proteinExistence type="predicted"/>